<reference evidence="2" key="1">
    <citation type="submission" date="2023-05" db="EMBL/GenBank/DDBJ databases">
        <authorList>
            <person name="Huff M."/>
        </authorList>
    </citation>
    <scope>NUCLEOTIDE SEQUENCE</scope>
</reference>
<organism evidence="2 3">
    <name type="scientific">Fraxinus pennsylvanica</name>
    <dbReference type="NCBI Taxonomy" id="56036"/>
    <lineage>
        <taxon>Eukaryota</taxon>
        <taxon>Viridiplantae</taxon>
        <taxon>Streptophyta</taxon>
        <taxon>Embryophyta</taxon>
        <taxon>Tracheophyta</taxon>
        <taxon>Spermatophyta</taxon>
        <taxon>Magnoliopsida</taxon>
        <taxon>eudicotyledons</taxon>
        <taxon>Gunneridae</taxon>
        <taxon>Pentapetalae</taxon>
        <taxon>asterids</taxon>
        <taxon>lamiids</taxon>
        <taxon>Lamiales</taxon>
        <taxon>Oleaceae</taxon>
        <taxon>Oleeae</taxon>
        <taxon>Fraxinus</taxon>
    </lineage>
</organism>
<dbReference type="EMBL" id="OU503058">
    <property type="protein sequence ID" value="CAI9786973.1"/>
    <property type="molecule type" value="Genomic_DNA"/>
</dbReference>
<accession>A0AAD2EF18</accession>
<sequence length="206" mass="23400">MAIAGVSFVGNSTYPRIQQTHISNQSISFKQISFPCLQKNIRVIKTLDFDVKRNFIVCGSSKVPEEAPLPSDESGQRQPFNFLDACSRIWILEMVLKAVLPYLSTKCRNLLEAKVEMVERYMDIVEKIAEEIEKILKYIIKSLPGDGIPKKVMDFLEILAEEIAKTAQFFKNFLDEVLKVEKQLESPSESPVDENSVSSKETNYGE</sequence>
<feature type="region of interest" description="Disordered" evidence="1">
    <location>
        <begin position="183"/>
        <end position="206"/>
    </location>
</feature>
<gene>
    <name evidence="2" type="ORF">FPE_LOCUS34403</name>
</gene>
<keyword evidence="3" id="KW-1185">Reference proteome</keyword>
<dbReference type="PANTHER" id="PTHR33735:SF14">
    <property type="entry name" value="PHAGE CAPSID SCAFFOLDING PROTEIN (GPO) SERINE PEPTIDASE"/>
    <property type="match status" value="1"/>
</dbReference>
<feature type="compositionally biased region" description="Polar residues" evidence="1">
    <location>
        <begin position="185"/>
        <end position="206"/>
    </location>
</feature>
<dbReference type="AlphaFoldDB" id="A0AAD2EF18"/>
<name>A0AAD2EF18_9LAMI</name>
<proteinExistence type="predicted"/>
<evidence type="ECO:0000313" key="2">
    <source>
        <dbReference type="EMBL" id="CAI9786973.1"/>
    </source>
</evidence>
<dbReference type="Proteomes" id="UP000834106">
    <property type="component" value="Chromosome 23"/>
</dbReference>
<protein>
    <submittedName>
        <fullName evidence="2">Uncharacterized protein</fullName>
    </submittedName>
</protein>
<evidence type="ECO:0000313" key="3">
    <source>
        <dbReference type="Proteomes" id="UP000834106"/>
    </source>
</evidence>
<dbReference type="PANTHER" id="PTHR33735">
    <property type="entry name" value="EXPRESSED PROTEIN"/>
    <property type="match status" value="1"/>
</dbReference>
<evidence type="ECO:0000256" key="1">
    <source>
        <dbReference type="SAM" id="MobiDB-lite"/>
    </source>
</evidence>